<evidence type="ECO:0000256" key="9">
    <source>
        <dbReference type="ARBA" id="ARBA00023065"/>
    </source>
</evidence>
<keyword evidence="5 12" id="KW-0812">Transmembrane</keyword>
<keyword evidence="9 12" id="KW-0406">Ion transport</keyword>
<keyword evidence="3 12" id="KW-0813">Transport</keyword>
<keyword evidence="8 12" id="KW-1133">Transmembrane helix</keyword>
<reference evidence="13 14" key="1">
    <citation type="submission" date="2013-11" db="EMBL/GenBank/DDBJ databases">
        <title>Genome sequencing of Stegodyphus mimosarum.</title>
        <authorList>
            <person name="Bechsgaard J."/>
        </authorList>
    </citation>
    <scope>NUCLEOTIDE SEQUENCE [LARGE SCALE GENOMIC DNA]</scope>
</reference>
<keyword evidence="6" id="KW-0303">Gap junction</keyword>
<keyword evidence="11 12" id="KW-0407">Ion channel</keyword>
<dbReference type="GO" id="GO:0005886">
    <property type="term" value="C:plasma membrane"/>
    <property type="evidence" value="ECO:0007669"/>
    <property type="project" value="UniProtKB-SubCell"/>
</dbReference>
<evidence type="ECO:0000313" key="14">
    <source>
        <dbReference type="Proteomes" id="UP000054359"/>
    </source>
</evidence>
<dbReference type="STRING" id="407821.A0A087UUC5"/>
<evidence type="ECO:0000313" key="13">
    <source>
        <dbReference type="EMBL" id="KFM80964.1"/>
    </source>
</evidence>
<dbReference type="InterPro" id="IPR000990">
    <property type="entry name" value="Innexin"/>
</dbReference>
<dbReference type="PROSITE" id="PS51013">
    <property type="entry name" value="PANNEXIN"/>
    <property type="match status" value="1"/>
</dbReference>
<dbReference type="GO" id="GO:0034220">
    <property type="term" value="P:monoatomic ion transmembrane transport"/>
    <property type="evidence" value="ECO:0007669"/>
    <property type="project" value="UniProtKB-KW"/>
</dbReference>
<name>A0A087UUC5_STEMI</name>
<dbReference type="GO" id="GO:0005243">
    <property type="term" value="F:gap junction channel activity"/>
    <property type="evidence" value="ECO:0007669"/>
    <property type="project" value="TreeGrafter"/>
</dbReference>
<evidence type="ECO:0000256" key="6">
    <source>
        <dbReference type="ARBA" id="ARBA00022868"/>
    </source>
</evidence>
<evidence type="ECO:0000256" key="2">
    <source>
        <dbReference type="ARBA" id="ARBA00004651"/>
    </source>
</evidence>
<dbReference type="PANTHER" id="PTHR11893">
    <property type="entry name" value="INNEXIN"/>
    <property type="match status" value="1"/>
</dbReference>
<dbReference type="AlphaFoldDB" id="A0A087UUC5"/>
<dbReference type="OrthoDB" id="5867527at2759"/>
<evidence type="ECO:0000256" key="12">
    <source>
        <dbReference type="RuleBase" id="RU010713"/>
    </source>
</evidence>
<keyword evidence="4" id="KW-1003">Cell membrane</keyword>
<keyword evidence="14" id="KW-1185">Reference proteome</keyword>
<dbReference type="GO" id="GO:0007602">
    <property type="term" value="P:phototransduction"/>
    <property type="evidence" value="ECO:0007669"/>
    <property type="project" value="TreeGrafter"/>
</dbReference>
<dbReference type="Proteomes" id="UP000054359">
    <property type="component" value="Unassembled WGS sequence"/>
</dbReference>
<feature type="transmembrane region" description="Helical" evidence="12">
    <location>
        <begin position="271"/>
        <end position="295"/>
    </location>
</feature>
<sequence>MDKLFGSLKGLLKLQAVTIDNNVFRLHYKVTVPILIAFSLLVTSRQYIGDPISCISKDDFPTRVLDTYCWIHSTFSVEEAWFKEVGKEVPYPGVDKYHKSHTKIYHAYYQWVCFVLFFQAILFYAPRYFWKAMESGRMRAMVMQLNSPVLDEKKREDNLKQLVNYVVATFNHNESYFMYYLISEVLNVVNVIGQMRLMDTFLGGTFSSYGIDVVKFTDWEWSVRYDPMIRVFPRLTKCTFHRYGSSGDVQKHDAMCILPINIINEKIYVFLWFWFVFLAIISCVAIAYRILLYFLPEVRLRSLKPRAGLAREEHLDIVLRKCKVGDWFVIHLLAKNLYPVNFRDFMTQLTRRLEGKYFNDVSEASL</sequence>
<organism evidence="13 14">
    <name type="scientific">Stegodyphus mimosarum</name>
    <name type="common">African social velvet spider</name>
    <dbReference type="NCBI Taxonomy" id="407821"/>
    <lineage>
        <taxon>Eukaryota</taxon>
        <taxon>Metazoa</taxon>
        <taxon>Ecdysozoa</taxon>
        <taxon>Arthropoda</taxon>
        <taxon>Chelicerata</taxon>
        <taxon>Arachnida</taxon>
        <taxon>Araneae</taxon>
        <taxon>Araneomorphae</taxon>
        <taxon>Entelegynae</taxon>
        <taxon>Eresoidea</taxon>
        <taxon>Eresidae</taxon>
        <taxon>Stegodyphus</taxon>
    </lineage>
</organism>
<keyword evidence="7" id="KW-0965">Cell junction</keyword>
<comment type="subcellular location">
    <subcellularLocation>
        <location evidence="1">Cell junction</location>
        <location evidence="1">Gap junction</location>
    </subcellularLocation>
    <subcellularLocation>
        <location evidence="2 12">Cell membrane</location>
        <topology evidence="2 12">Multi-pass membrane protein</topology>
    </subcellularLocation>
</comment>
<evidence type="ECO:0000256" key="11">
    <source>
        <dbReference type="ARBA" id="ARBA00023303"/>
    </source>
</evidence>
<accession>A0A087UUC5</accession>
<comment type="similarity">
    <text evidence="12">Belongs to the pannexin family.</text>
</comment>
<evidence type="ECO:0000256" key="1">
    <source>
        <dbReference type="ARBA" id="ARBA00004610"/>
    </source>
</evidence>
<gene>
    <name evidence="12" type="primary">inx</name>
    <name evidence="13" type="ORF">X975_22752</name>
</gene>
<comment type="caution">
    <text evidence="12">Lacks conserved residue(s) required for the propagation of feature annotation.</text>
</comment>
<evidence type="ECO:0000256" key="4">
    <source>
        <dbReference type="ARBA" id="ARBA00022475"/>
    </source>
</evidence>
<dbReference type="PANTHER" id="PTHR11893:SF41">
    <property type="entry name" value="INNEXIN INX2"/>
    <property type="match status" value="1"/>
</dbReference>
<comment type="function">
    <text evidence="12">Structural component of the gap junctions.</text>
</comment>
<protein>
    <recommendedName>
        <fullName evidence="12">Innexin</fullName>
    </recommendedName>
</protein>
<evidence type="ECO:0000256" key="10">
    <source>
        <dbReference type="ARBA" id="ARBA00023136"/>
    </source>
</evidence>
<evidence type="ECO:0000256" key="8">
    <source>
        <dbReference type="ARBA" id="ARBA00022989"/>
    </source>
</evidence>
<evidence type="ECO:0000256" key="3">
    <source>
        <dbReference type="ARBA" id="ARBA00022448"/>
    </source>
</evidence>
<keyword evidence="10 12" id="KW-0472">Membrane</keyword>
<dbReference type="GO" id="GO:0005921">
    <property type="term" value="C:gap junction"/>
    <property type="evidence" value="ECO:0007669"/>
    <property type="project" value="UniProtKB-SubCell"/>
</dbReference>
<dbReference type="PRINTS" id="PR01262">
    <property type="entry name" value="INNEXIN"/>
</dbReference>
<dbReference type="OMA" id="DWADRMS"/>
<feature type="transmembrane region" description="Helical" evidence="12">
    <location>
        <begin position="107"/>
        <end position="125"/>
    </location>
</feature>
<evidence type="ECO:0000256" key="5">
    <source>
        <dbReference type="ARBA" id="ARBA00022692"/>
    </source>
</evidence>
<evidence type="ECO:0000256" key="7">
    <source>
        <dbReference type="ARBA" id="ARBA00022949"/>
    </source>
</evidence>
<dbReference type="EMBL" id="KK121650">
    <property type="protein sequence ID" value="KFM80964.1"/>
    <property type="molecule type" value="Genomic_DNA"/>
</dbReference>
<dbReference type="Pfam" id="PF00876">
    <property type="entry name" value="Innexin"/>
    <property type="match status" value="1"/>
</dbReference>
<feature type="non-terminal residue" evidence="13">
    <location>
        <position position="366"/>
    </location>
</feature>
<proteinExistence type="inferred from homology"/>